<proteinExistence type="predicted"/>
<dbReference type="GO" id="GO:0000160">
    <property type="term" value="P:phosphorelay signal transduction system"/>
    <property type="evidence" value="ECO:0007669"/>
    <property type="project" value="UniProtKB-KW"/>
</dbReference>
<dbReference type="PANTHER" id="PTHR44591:SF14">
    <property type="entry name" value="PROTEIN PILG"/>
    <property type="match status" value="1"/>
</dbReference>
<dbReference type="SUPFAM" id="SSF52172">
    <property type="entry name" value="CheY-like"/>
    <property type="match status" value="1"/>
</dbReference>
<dbReference type="Pfam" id="PF00072">
    <property type="entry name" value="Response_reg"/>
    <property type="match status" value="1"/>
</dbReference>
<dbReference type="SMART" id="SM00448">
    <property type="entry name" value="REC"/>
    <property type="match status" value="1"/>
</dbReference>
<keyword evidence="6" id="KW-1185">Reference proteome</keyword>
<dbReference type="CDD" id="cd17546">
    <property type="entry name" value="REC_hyHK_CKI1_RcsC-like"/>
    <property type="match status" value="1"/>
</dbReference>
<feature type="domain" description="Response regulatory" evidence="4">
    <location>
        <begin position="8"/>
        <end position="122"/>
    </location>
</feature>
<dbReference type="Proteomes" id="UP000462014">
    <property type="component" value="Unassembled WGS sequence"/>
</dbReference>
<evidence type="ECO:0000259" key="4">
    <source>
        <dbReference type="PROSITE" id="PS50110"/>
    </source>
</evidence>
<dbReference type="InterPro" id="IPR001789">
    <property type="entry name" value="Sig_transdc_resp-reg_receiver"/>
</dbReference>
<evidence type="ECO:0000313" key="6">
    <source>
        <dbReference type="Proteomes" id="UP000462014"/>
    </source>
</evidence>
<comment type="caution">
    <text evidence="5">The sequence shown here is derived from an EMBL/GenBank/DDBJ whole genome shotgun (WGS) entry which is preliminary data.</text>
</comment>
<dbReference type="EMBL" id="WPIK01000009">
    <property type="protein sequence ID" value="MVN22064.1"/>
    <property type="molecule type" value="Genomic_DNA"/>
</dbReference>
<keyword evidence="2" id="KW-0902">Two-component regulatory system</keyword>
<sequence>MNTTMAKKVLIFDDDEDILAICTYILEEQGWEVSTFSNCNNIIEKVESIMPDVILMDNWIPDSGGIIATQTIKQQEHLKNIPVVYFSANNDIKTLAQQAGADSFLAKPFDLEELENIVSQVTVSLNKPDKA</sequence>
<name>A0A7K1SXL7_9SPHI</name>
<evidence type="ECO:0000256" key="3">
    <source>
        <dbReference type="PROSITE-ProRule" id="PRU00169"/>
    </source>
</evidence>
<dbReference type="Gene3D" id="3.40.50.2300">
    <property type="match status" value="1"/>
</dbReference>
<evidence type="ECO:0000256" key="1">
    <source>
        <dbReference type="ARBA" id="ARBA00022553"/>
    </source>
</evidence>
<evidence type="ECO:0000256" key="2">
    <source>
        <dbReference type="ARBA" id="ARBA00023012"/>
    </source>
</evidence>
<dbReference type="InterPro" id="IPR011006">
    <property type="entry name" value="CheY-like_superfamily"/>
</dbReference>
<protein>
    <submittedName>
        <fullName evidence="5">Response regulator</fullName>
    </submittedName>
</protein>
<dbReference type="InterPro" id="IPR050595">
    <property type="entry name" value="Bact_response_regulator"/>
</dbReference>
<feature type="modified residue" description="4-aspartylphosphate" evidence="3">
    <location>
        <position position="57"/>
    </location>
</feature>
<keyword evidence="1 3" id="KW-0597">Phosphoprotein</keyword>
<organism evidence="5 6">
    <name type="scientific">Mucilaginibacter arboris</name>
    <dbReference type="NCBI Taxonomy" id="2682090"/>
    <lineage>
        <taxon>Bacteria</taxon>
        <taxon>Pseudomonadati</taxon>
        <taxon>Bacteroidota</taxon>
        <taxon>Sphingobacteriia</taxon>
        <taxon>Sphingobacteriales</taxon>
        <taxon>Sphingobacteriaceae</taxon>
        <taxon>Mucilaginibacter</taxon>
    </lineage>
</organism>
<reference evidence="5 6" key="1">
    <citation type="submission" date="2019-12" db="EMBL/GenBank/DDBJ databases">
        <title>Mucilaginibacter sp. HMF7410 genome sequencing and assembly.</title>
        <authorList>
            <person name="Kang H."/>
            <person name="Cha I."/>
            <person name="Kim H."/>
            <person name="Joh K."/>
        </authorList>
    </citation>
    <scope>NUCLEOTIDE SEQUENCE [LARGE SCALE GENOMIC DNA]</scope>
    <source>
        <strain evidence="5 6">HMF7410</strain>
    </source>
</reference>
<evidence type="ECO:0000313" key="5">
    <source>
        <dbReference type="EMBL" id="MVN22064.1"/>
    </source>
</evidence>
<accession>A0A7K1SXL7</accession>
<dbReference type="AlphaFoldDB" id="A0A7K1SXL7"/>
<gene>
    <name evidence="5" type="ORF">GO621_11030</name>
</gene>
<dbReference type="RefSeq" id="WP_157566967.1">
    <property type="nucleotide sequence ID" value="NZ_WPIK01000009.1"/>
</dbReference>
<dbReference type="PROSITE" id="PS50110">
    <property type="entry name" value="RESPONSE_REGULATORY"/>
    <property type="match status" value="1"/>
</dbReference>
<dbReference type="PANTHER" id="PTHR44591">
    <property type="entry name" value="STRESS RESPONSE REGULATOR PROTEIN 1"/>
    <property type="match status" value="1"/>
</dbReference>